<evidence type="ECO:0000256" key="2">
    <source>
        <dbReference type="ARBA" id="ARBA00022692"/>
    </source>
</evidence>
<dbReference type="PATRIC" id="fig|1212489.4.peg.2992"/>
<dbReference type="STRING" id="1212489.Ldro_2839"/>
<protein>
    <submittedName>
        <fullName evidence="7">O antigen biosynthesis protein</fullName>
    </submittedName>
</protein>
<feature type="domain" description="GtrA/DPMS transmembrane" evidence="6">
    <location>
        <begin position="9"/>
        <end position="119"/>
    </location>
</feature>
<evidence type="ECO:0000259" key="6">
    <source>
        <dbReference type="Pfam" id="PF04138"/>
    </source>
</evidence>
<reference evidence="7 8" key="1">
    <citation type="submission" date="2015-11" db="EMBL/GenBank/DDBJ databases">
        <title>Genomic analysis of 38 Legionella species identifies large and diverse effector repertoires.</title>
        <authorList>
            <person name="Burstein D."/>
            <person name="Amaro F."/>
            <person name="Zusman T."/>
            <person name="Lifshitz Z."/>
            <person name="Cohen O."/>
            <person name="Gilbert J.A."/>
            <person name="Pupko T."/>
            <person name="Shuman H.A."/>
            <person name="Segal G."/>
        </authorList>
    </citation>
    <scope>NUCLEOTIDE SEQUENCE [LARGE SCALE GENOMIC DNA]</scope>
    <source>
        <strain evidence="7 8">ATCC 700990</strain>
    </source>
</reference>
<dbReference type="GO" id="GO:0000271">
    <property type="term" value="P:polysaccharide biosynthetic process"/>
    <property type="evidence" value="ECO:0007669"/>
    <property type="project" value="InterPro"/>
</dbReference>
<evidence type="ECO:0000256" key="1">
    <source>
        <dbReference type="ARBA" id="ARBA00004141"/>
    </source>
</evidence>
<proteinExistence type="predicted"/>
<evidence type="ECO:0000313" key="8">
    <source>
        <dbReference type="Proteomes" id="UP000054736"/>
    </source>
</evidence>
<feature type="transmembrane region" description="Helical" evidence="5">
    <location>
        <begin position="33"/>
        <end position="54"/>
    </location>
</feature>
<comment type="caution">
    <text evidence="7">The sequence shown here is derived from an EMBL/GenBank/DDBJ whole genome shotgun (WGS) entry which is preliminary data.</text>
</comment>
<dbReference type="AlphaFoldDB" id="A0A0W0SMZ2"/>
<comment type="subcellular location">
    <subcellularLocation>
        <location evidence="1">Membrane</location>
        <topology evidence="1">Multi-pass membrane protein</topology>
    </subcellularLocation>
</comment>
<dbReference type="OrthoDB" id="9801620at2"/>
<evidence type="ECO:0000256" key="5">
    <source>
        <dbReference type="SAM" id="Phobius"/>
    </source>
</evidence>
<feature type="transmembrane region" description="Helical" evidence="5">
    <location>
        <begin position="7"/>
        <end position="27"/>
    </location>
</feature>
<organism evidence="7 8">
    <name type="scientific">Legionella drozanskii LLAP-1</name>
    <dbReference type="NCBI Taxonomy" id="1212489"/>
    <lineage>
        <taxon>Bacteria</taxon>
        <taxon>Pseudomonadati</taxon>
        <taxon>Pseudomonadota</taxon>
        <taxon>Gammaproteobacteria</taxon>
        <taxon>Legionellales</taxon>
        <taxon>Legionellaceae</taxon>
        <taxon>Legionella</taxon>
    </lineage>
</organism>
<evidence type="ECO:0000313" key="7">
    <source>
        <dbReference type="EMBL" id="KTC84675.1"/>
    </source>
</evidence>
<keyword evidence="3 5" id="KW-1133">Transmembrane helix</keyword>
<feature type="transmembrane region" description="Helical" evidence="5">
    <location>
        <begin position="66"/>
        <end position="89"/>
    </location>
</feature>
<keyword evidence="2 5" id="KW-0812">Transmembrane</keyword>
<gene>
    <name evidence="7" type="ORF">Ldro_2839</name>
</gene>
<dbReference type="Pfam" id="PF04138">
    <property type="entry name" value="GtrA_DPMS_TM"/>
    <property type="match status" value="1"/>
</dbReference>
<dbReference type="InterPro" id="IPR007267">
    <property type="entry name" value="GtrA_DPMS_TM"/>
</dbReference>
<feature type="transmembrane region" description="Helical" evidence="5">
    <location>
        <begin position="95"/>
        <end position="113"/>
    </location>
</feature>
<evidence type="ECO:0000256" key="3">
    <source>
        <dbReference type="ARBA" id="ARBA00022989"/>
    </source>
</evidence>
<evidence type="ECO:0000256" key="4">
    <source>
        <dbReference type="ARBA" id="ARBA00023136"/>
    </source>
</evidence>
<dbReference type="Proteomes" id="UP000054736">
    <property type="component" value="Unassembled WGS sequence"/>
</dbReference>
<keyword evidence="4 5" id="KW-0472">Membrane</keyword>
<accession>A0A0W0SMZ2</accession>
<keyword evidence="8" id="KW-1185">Reference proteome</keyword>
<dbReference type="EMBL" id="LNXY01000031">
    <property type="protein sequence ID" value="KTC84675.1"/>
    <property type="molecule type" value="Genomic_DNA"/>
</dbReference>
<sequence length="123" mass="14278">MSSKEELVRYILVGILNTLFSYLWYAIFITLGLRYPLALLFSTVLGVLFNFKTFGKLVFKNSNNQLIFKFIGVYTFLYFFNITLIGFLKQISTDLYITGFISIIFSAGLGFVLNKRLVFKRSY</sequence>
<dbReference type="RefSeq" id="WP_058497105.1">
    <property type="nucleotide sequence ID" value="NZ_CAAAIU010000004.1"/>
</dbReference>
<dbReference type="GO" id="GO:0016020">
    <property type="term" value="C:membrane"/>
    <property type="evidence" value="ECO:0007669"/>
    <property type="project" value="UniProtKB-SubCell"/>
</dbReference>
<name>A0A0W0SMZ2_9GAMM</name>